<keyword evidence="2" id="KW-1185">Reference proteome</keyword>
<sequence length="103" mass="11771">MSIDVKEWLVIGLIILQETLKIGGFCLELFYGTFGVTGIALAQDWVVNFHHINISHNLSADILAKQAYKLECAMHVFLSPACKWSKPDVLKEWRMFQAQYVVE</sequence>
<comment type="caution">
    <text evidence="1">The sequence shown here is derived from an EMBL/GenBank/DDBJ whole genome shotgun (WGS) entry which is preliminary data.</text>
</comment>
<organism evidence="1 2">
    <name type="scientific">Hibiscus sabdariffa</name>
    <name type="common">roselle</name>
    <dbReference type="NCBI Taxonomy" id="183260"/>
    <lineage>
        <taxon>Eukaryota</taxon>
        <taxon>Viridiplantae</taxon>
        <taxon>Streptophyta</taxon>
        <taxon>Embryophyta</taxon>
        <taxon>Tracheophyta</taxon>
        <taxon>Spermatophyta</taxon>
        <taxon>Magnoliopsida</taxon>
        <taxon>eudicotyledons</taxon>
        <taxon>Gunneridae</taxon>
        <taxon>Pentapetalae</taxon>
        <taxon>rosids</taxon>
        <taxon>malvids</taxon>
        <taxon>Malvales</taxon>
        <taxon>Malvaceae</taxon>
        <taxon>Malvoideae</taxon>
        <taxon>Hibiscus</taxon>
    </lineage>
</organism>
<dbReference type="EMBL" id="JBBPBN010000001">
    <property type="protein sequence ID" value="KAK9046677.1"/>
    <property type="molecule type" value="Genomic_DNA"/>
</dbReference>
<gene>
    <name evidence="1" type="ORF">V6N11_052559</name>
</gene>
<protein>
    <submittedName>
        <fullName evidence="1">Uncharacterized protein</fullName>
    </submittedName>
</protein>
<reference evidence="1 2" key="1">
    <citation type="journal article" date="2024" name="G3 (Bethesda)">
        <title>Genome assembly of Hibiscus sabdariffa L. provides insights into metabolisms of medicinal natural products.</title>
        <authorList>
            <person name="Kim T."/>
        </authorList>
    </citation>
    <scope>NUCLEOTIDE SEQUENCE [LARGE SCALE GENOMIC DNA]</scope>
    <source>
        <strain evidence="1">TK-2024</strain>
        <tissue evidence="1">Old leaves</tissue>
    </source>
</reference>
<evidence type="ECO:0000313" key="1">
    <source>
        <dbReference type="EMBL" id="KAK9046677.1"/>
    </source>
</evidence>
<accession>A0ABR2UAE8</accession>
<name>A0ABR2UAE8_9ROSI</name>
<proteinExistence type="predicted"/>
<evidence type="ECO:0000313" key="2">
    <source>
        <dbReference type="Proteomes" id="UP001396334"/>
    </source>
</evidence>
<dbReference type="Proteomes" id="UP001396334">
    <property type="component" value="Unassembled WGS sequence"/>
</dbReference>